<keyword evidence="4" id="KW-0175">Coiled coil</keyword>
<dbReference type="PANTHER" id="PTHR45641">
    <property type="entry name" value="TETRATRICOPEPTIDE REPEAT PROTEIN (AFU_ORTHOLOGUE AFUA_6G03870)"/>
    <property type="match status" value="1"/>
</dbReference>
<reference evidence="6" key="1">
    <citation type="submission" date="2017-11" db="EMBL/GenBank/DDBJ databases">
        <authorList>
            <person name="Watanabe M."/>
            <person name="Kojima H."/>
        </authorList>
    </citation>
    <scope>NUCLEOTIDE SEQUENCE [LARGE SCALE GENOMIC DNA]</scope>
    <source>
        <strain evidence="6">Tokyo 01</strain>
    </source>
</reference>
<feature type="repeat" description="TPR" evidence="3">
    <location>
        <begin position="493"/>
        <end position="526"/>
    </location>
</feature>
<keyword evidence="1" id="KW-0677">Repeat</keyword>
<keyword evidence="2 3" id="KW-0802">TPR repeat</keyword>
<dbReference type="AlphaFoldDB" id="A0A401FTJ0"/>
<dbReference type="PANTHER" id="PTHR45641:SF19">
    <property type="entry name" value="NEPHROCYSTIN-3"/>
    <property type="match status" value="1"/>
</dbReference>
<name>A0A401FTJ0_9BACT</name>
<feature type="coiled-coil region" evidence="4">
    <location>
        <begin position="142"/>
        <end position="176"/>
    </location>
</feature>
<keyword evidence="6" id="KW-1185">Reference proteome</keyword>
<feature type="coiled-coil region" evidence="4">
    <location>
        <begin position="210"/>
        <end position="237"/>
    </location>
</feature>
<comment type="caution">
    <text evidence="5">The sequence shown here is derived from an EMBL/GenBank/DDBJ whole genome shotgun (WGS) entry which is preliminary data.</text>
</comment>
<protein>
    <submittedName>
        <fullName evidence="5">Uncharacterized protein</fullName>
    </submittedName>
</protein>
<evidence type="ECO:0000313" key="6">
    <source>
        <dbReference type="Proteomes" id="UP000288096"/>
    </source>
</evidence>
<evidence type="ECO:0000256" key="1">
    <source>
        <dbReference type="ARBA" id="ARBA00022737"/>
    </source>
</evidence>
<feature type="repeat" description="TPR" evidence="3">
    <location>
        <begin position="401"/>
        <end position="434"/>
    </location>
</feature>
<feature type="repeat" description="TPR" evidence="3">
    <location>
        <begin position="447"/>
        <end position="480"/>
    </location>
</feature>
<dbReference type="Gene3D" id="1.25.40.10">
    <property type="entry name" value="Tetratricopeptide repeat domain"/>
    <property type="match status" value="3"/>
</dbReference>
<reference evidence="6" key="2">
    <citation type="submission" date="2019-01" db="EMBL/GenBank/DDBJ databases">
        <title>Genome sequence of Desulfonema ishimotonii strain Tokyo 01.</title>
        <authorList>
            <person name="Fukui M."/>
        </authorList>
    </citation>
    <scope>NUCLEOTIDE SEQUENCE [LARGE SCALE GENOMIC DNA]</scope>
    <source>
        <strain evidence="6">Tokyo 01</strain>
    </source>
</reference>
<dbReference type="RefSeq" id="WP_166404933.1">
    <property type="nucleotide sequence ID" value="NZ_BEXT01000001.1"/>
</dbReference>
<dbReference type="InterPro" id="IPR011990">
    <property type="entry name" value="TPR-like_helical_dom_sf"/>
</dbReference>
<feature type="repeat" description="TPR" evidence="3">
    <location>
        <begin position="355"/>
        <end position="388"/>
    </location>
</feature>
<evidence type="ECO:0000256" key="3">
    <source>
        <dbReference type="PROSITE-ProRule" id="PRU00339"/>
    </source>
</evidence>
<dbReference type="SUPFAM" id="SSF48452">
    <property type="entry name" value="TPR-like"/>
    <property type="match status" value="2"/>
</dbReference>
<dbReference type="EMBL" id="BEXT01000001">
    <property type="protein sequence ID" value="GBC60281.1"/>
    <property type="molecule type" value="Genomic_DNA"/>
</dbReference>
<dbReference type="InterPro" id="IPR019734">
    <property type="entry name" value="TPR_rpt"/>
</dbReference>
<gene>
    <name evidence="5" type="ORF">DENIS_1232</name>
</gene>
<dbReference type="Pfam" id="PF13374">
    <property type="entry name" value="TPR_10"/>
    <property type="match status" value="2"/>
</dbReference>
<dbReference type="PROSITE" id="PS50005">
    <property type="entry name" value="TPR"/>
    <property type="match status" value="4"/>
</dbReference>
<dbReference type="Pfam" id="PF13424">
    <property type="entry name" value="TPR_12"/>
    <property type="match status" value="2"/>
</dbReference>
<dbReference type="Proteomes" id="UP000288096">
    <property type="component" value="Unassembled WGS sequence"/>
</dbReference>
<evidence type="ECO:0000256" key="4">
    <source>
        <dbReference type="SAM" id="Coils"/>
    </source>
</evidence>
<evidence type="ECO:0000256" key="2">
    <source>
        <dbReference type="ARBA" id="ARBA00022803"/>
    </source>
</evidence>
<accession>A0A401FTJ0</accession>
<proteinExistence type="predicted"/>
<evidence type="ECO:0000313" key="5">
    <source>
        <dbReference type="EMBL" id="GBC60281.1"/>
    </source>
</evidence>
<sequence length="603" mass="68924">MKHFLHLTSVMLGEPGNGLSAGYENTVLAGQILLKNSGGKPLAGVQVSVRGASPAVSDSNGQFEMVFAKKEPGDRVRLTLKKDGYEVVNRKELVTVLRADPDDLLVIVMGEAGERDRLALVYYEISERSIRESFDTELKRINDNYEKSLTEKGAAIEKLKIERDAALSQARDLAEKFAEVNLDEASEIYKEAFGLFWDGKVKAALKVLDDAKLDRAHESAKKQKEKAEKRFRQSIENYMLKARLSVTVFEFEDAERNFQKAVEADSENFNNVYEFAGFLYKLNRFSEAVPVCQKALSIAEKSGNEKNIALSSNALGFLHDYRNENKLAERAYKRALEIYEKLALTQPETYEPYVADIQNNLGTFYDKRDDSDAAKKAYWRALELYEKLALTQPETYEPGVAMIQNNLGNFYDKRDDSDAAKKAYWRALELYEKLALTQPETYEPYVADIQNNLGTFYDKRDDSDAAKKAYWRALELYEKLALTQPETYEPYVATTQNNLGTFYDKRNDFEAAEKAYGRALEIREKLALTQPETYEPDLCMTLANLSSYYARWFEKDGAEDHKEKAMSYAQRVVELAERHSHIPMVLKYVNAANYVLKNFQTNR</sequence>
<organism evidence="5 6">
    <name type="scientific">Desulfonema ishimotonii</name>
    <dbReference type="NCBI Taxonomy" id="45657"/>
    <lineage>
        <taxon>Bacteria</taxon>
        <taxon>Pseudomonadati</taxon>
        <taxon>Thermodesulfobacteriota</taxon>
        <taxon>Desulfobacteria</taxon>
        <taxon>Desulfobacterales</taxon>
        <taxon>Desulfococcaceae</taxon>
        <taxon>Desulfonema</taxon>
    </lineage>
</organism>
<dbReference type="SMART" id="SM00028">
    <property type="entry name" value="TPR"/>
    <property type="match status" value="7"/>
</dbReference>